<dbReference type="EMBL" id="DTCM01000032">
    <property type="protein sequence ID" value="HGL40563.1"/>
    <property type="molecule type" value="Genomic_DNA"/>
</dbReference>
<dbReference type="AlphaFoldDB" id="A0A7C4E1Y4"/>
<dbReference type="EMBL" id="DTAD01000034">
    <property type="protein sequence ID" value="HGN90196.1"/>
    <property type="molecule type" value="Genomic_DNA"/>
</dbReference>
<accession>A0A7C4E1Y4</accession>
<keyword evidence="1" id="KW-0812">Transmembrane</keyword>
<name>A0A7C4E1Y4_CALS0</name>
<feature type="transmembrane region" description="Helical" evidence="1">
    <location>
        <begin position="20"/>
        <end position="48"/>
    </location>
</feature>
<evidence type="ECO:0000256" key="1">
    <source>
        <dbReference type="SAM" id="Phobius"/>
    </source>
</evidence>
<organism evidence="3">
    <name type="scientific">Caldiarchaeum subterraneum</name>
    <dbReference type="NCBI Taxonomy" id="311458"/>
    <lineage>
        <taxon>Archaea</taxon>
        <taxon>Nitrososphaerota</taxon>
        <taxon>Candidatus Caldarchaeales</taxon>
        <taxon>Candidatus Caldarchaeaceae</taxon>
        <taxon>Candidatus Caldarchaeum</taxon>
    </lineage>
</organism>
<reference evidence="3" key="1">
    <citation type="journal article" date="2020" name="mSystems">
        <title>Genome- and Community-Level Interaction Insights into Carbon Utilization and Element Cycling Functions of Hydrothermarchaeota in Hydrothermal Sediment.</title>
        <authorList>
            <person name="Zhou Z."/>
            <person name="Liu Y."/>
            <person name="Xu W."/>
            <person name="Pan J."/>
            <person name="Luo Z.H."/>
            <person name="Li M."/>
        </authorList>
    </citation>
    <scope>NUCLEOTIDE SEQUENCE [LARGE SCALE GENOMIC DNA]</scope>
    <source>
        <strain evidence="3">SpSt-613</strain>
        <strain evidence="2">SpSt-669</strain>
    </source>
</reference>
<protein>
    <submittedName>
        <fullName evidence="3">Uncharacterized protein</fullName>
    </submittedName>
</protein>
<proteinExistence type="predicted"/>
<comment type="caution">
    <text evidence="3">The sequence shown here is derived from an EMBL/GenBank/DDBJ whole genome shotgun (WGS) entry which is preliminary data.</text>
</comment>
<keyword evidence="1" id="KW-1133">Transmembrane helix</keyword>
<evidence type="ECO:0000313" key="3">
    <source>
        <dbReference type="EMBL" id="HGN90196.1"/>
    </source>
</evidence>
<gene>
    <name evidence="3" type="ORF">ENT82_03585</name>
    <name evidence="2" type="ORF">ENU43_02720</name>
</gene>
<sequence>MNTAEKLDYIAKTLTIASTILYLLHYIDIGSFLALVAAAAALMSTIIIHRMGKTLKSLASARKRASMHRLMGAAVEETPETAAEMLEKLLKSLLRIHRELETVAEEKMSSGASARDILTLAKARLEVIAKTKDIIIALEKISSSAEEKDLSTLLKELAEQT</sequence>
<keyword evidence="1" id="KW-0472">Membrane</keyword>
<evidence type="ECO:0000313" key="2">
    <source>
        <dbReference type="EMBL" id="HGL40563.1"/>
    </source>
</evidence>